<dbReference type="GO" id="GO:0090110">
    <property type="term" value="P:COPII-coated vesicle cargo loading"/>
    <property type="evidence" value="ECO:0007669"/>
    <property type="project" value="TreeGrafter"/>
</dbReference>
<keyword evidence="13" id="KW-0968">Cytoplasmic vesicle</keyword>
<dbReference type="HOGENOM" id="CLU_003033_2_0_1"/>
<evidence type="ECO:0000256" key="14">
    <source>
        <dbReference type="ARBA" id="ARBA00025471"/>
    </source>
</evidence>
<dbReference type="OrthoDB" id="542917at2759"/>
<dbReference type="InterPro" id="IPR009917">
    <property type="entry name" value="SRA1/Sec31"/>
</dbReference>
<accession>G8BS07</accession>
<dbReference type="InterPro" id="IPR001680">
    <property type="entry name" value="WD40_rpt"/>
</dbReference>
<dbReference type="Gene3D" id="2.20.25.400">
    <property type="match status" value="1"/>
</dbReference>
<name>G8BS07_TETPH</name>
<dbReference type="GeneID" id="11534608"/>
<evidence type="ECO:0000259" key="16">
    <source>
        <dbReference type="Pfam" id="PF07304"/>
    </source>
</evidence>
<dbReference type="GO" id="GO:0005789">
    <property type="term" value="C:endoplasmic reticulum membrane"/>
    <property type="evidence" value="ECO:0007669"/>
    <property type="project" value="UniProtKB-SubCell"/>
</dbReference>
<evidence type="ECO:0000256" key="6">
    <source>
        <dbReference type="ARBA" id="ARBA00022448"/>
    </source>
</evidence>
<evidence type="ECO:0000256" key="12">
    <source>
        <dbReference type="ARBA" id="ARBA00023136"/>
    </source>
</evidence>
<evidence type="ECO:0000256" key="13">
    <source>
        <dbReference type="ARBA" id="ARBA00023329"/>
    </source>
</evidence>
<dbReference type="Pfam" id="PF07304">
    <property type="entry name" value="SRA1"/>
    <property type="match status" value="1"/>
</dbReference>
<dbReference type="Gene3D" id="1.25.40.980">
    <property type="match status" value="1"/>
</dbReference>
<dbReference type="PANTHER" id="PTHR13923">
    <property type="entry name" value="SEC31-RELATED PROTEIN"/>
    <property type="match status" value="1"/>
</dbReference>
<keyword evidence="8" id="KW-0677">Repeat</keyword>
<evidence type="ECO:0000256" key="1">
    <source>
        <dbReference type="ARBA" id="ARBA00004299"/>
    </source>
</evidence>
<evidence type="ECO:0000256" key="7">
    <source>
        <dbReference type="ARBA" id="ARBA00022574"/>
    </source>
</evidence>
<dbReference type="Gene3D" id="2.130.10.10">
    <property type="entry name" value="YVTN repeat-like/Quinoprotein amine dehydrogenase"/>
    <property type="match status" value="1"/>
</dbReference>
<dbReference type="KEGG" id="tpf:TPHA_0D04480"/>
<gene>
    <name evidence="17" type="primary">TPHA0D04480</name>
    <name evidence="17" type="ordered locus">TPHA_0D04480</name>
</gene>
<dbReference type="GO" id="GO:0005198">
    <property type="term" value="F:structural molecule activity"/>
    <property type="evidence" value="ECO:0007669"/>
    <property type="project" value="TreeGrafter"/>
</dbReference>
<dbReference type="PANTHER" id="PTHR13923:SF11">
    <property type="entry name" value="SECRETORY 31, ISOFORM D"/>
    <property type="match status" value="1"/>
</dbReference>
<dbReference type="EMBL" id="HE612859">
    <property type="protein sequence ID" value="CCE63082.1"/>
    <property type="molecule type" value="Genomic_DNA"/>
</dbReference>
<evidence type="ECO:0000313" key="17">
    <source>
        <dbReference type="EMBL" id="CCE63082.1"/>
    </source>
</evidence>
<comment type="function">
    <text evidence="14">Component of the coat protein complex II (COPII) which promotes the formation of transport vesicles from the endoplasmic reticulum (ER). The coat has two main functions, the physical deformation of the endoplasmic reticulum membrane into vesicles and the selection of cargo molecules.</text>
</comment>
<keyword evidence="7" id="KW-0853">WD repeat</keyword>
<protein>
    <recommendedName>
        <fullName evidence="5">Protein transport protein SEC31</fullName>
    </recommendedName>
    <alternativeName>
        <fullName evidence="4">Protein transport protein sec31</fullName>
    </alternativeName>
</protein>
<dbReference type="Gene3D" id="1.20.940.10">
    <property type="entry name" value="Functional domain of the splicing factor Prp18"/>
    <property type="match status" value="1"/>
</dbReference>
<keyword evidence="9" id="KW-0256">Endoplasmic reticulum</keyword>
<dbReference type="Proteomes" id="UP000005666">
    <property type="component" value="Chromosome 4"/>
</dbReference>
<keyword evidence="11" id="KW-0653">Protein transport</keyword>
<dbReference type="GO" id="GO:0007029">
    <property type="term" value="P:endoplasmic reticulum organization"/>
    <property type="evidence" value="ECO:0007669"/>
    <property type="project" value="TreeGrafter"/>
</dbReference>
<keyword evidence="6" id="KW-0813">Transport</keyword>
<evidence type="ECO:0000256" key="5">
    <source>
        <dbReference type="ARBA" id="ARBA00021236"/>
    </source>
</evidence>
<dbReference type="GO" id="GO:0070971">
    <property type="term" value="C:endoplasmic reticulum exit site"/>
    <property type="evidence" value="ECO:0007669"/>
    <property type="project" value="TreeGrafter"/>
</dbReference>
<feature type="compositionally biased region" description="Polar residues" evidence="15">
    <location>
        <begin position="1133"/>
        <end position="1153"/>
    </location>
</feature>
<evidence type="ECO:0000256" key="15">
    <source>
        <dbReference type="SAM" id="MobiDB-lite"/>
    </source>
</evidence>
<evidence type="ECO:0000256" key="11">
    <source>
        <dbReference type="ARBA" id="ARBA00022927"/>
    </source>
</evidence>
<feature type="domain" description="SRA1/Sec31" evidence="16">
    <location>
        <begin position="1265"/>
        <end position="1336"/>
    </location>
</feature>
<reference evidence="17 18" key="1">
    <citation type="journal article" date="2011" name="Proc. Natl. Acad. Sci. U.S.A.">
        <title>Evolutionary erosion of yeast sex chromosomes by mating-type switching accidents.</title>
        <authorList>
            <person name="Gordon J.L."/>
            <person name="Armisen D."/>
            <person name="Proux-Wera E."/>
            <person name="Oheigeartaigh S.S."/>
            <person name="Byrne K.P."/>
            <person name="Wolfe K.H."/>
        </authorList>
    </citation>
    <scope>NUCLEOTIDE SEQUENCE [LARGE SCALE GENOMIC DNA]</scope>
    <source>
        <strain evidence="18">ATCC 24235 / CBS 4417 / NBRC 1672 / NRRL Y-8282 / UCD 70-5</strain>
    </source>
</reference>
<sequence>MVKVAEYDNGSIFGWSSDVTPYLATGAGSSDYDTFNTSSQVNENQPTLKLWSLISSKSDIPVLSIDVDSTFNDLSWSIDNEMIAGAMQNGTIQLFKTDKKESLEKIGSFEDEAQDITIIKFNNKQNNVLLSGSSTGKILVWDTNYLNNLSYKPITPGSGTLAAKHSSDSKKLGITSIAWNHSLSHVFASAASTSYASVWDLKANREVLKLSYTPTTIREPVQMTVVEWNPKNSTKVATAGYSSDENSSAIYIWDLRKANTPTSVLSNDKSDGHRHPITSLDWCRTDPRFLISSCKDDFSINLWNPQSGEILSGYSVSGLNSENDVVSKPMAVRMAPKFPELVAYSTKESKVLVRTFQDYTTTLDHEKEESLENKSEDVFWNEVSNIQIKHPINKPHIYKILAPEWKTNKKPLVKWGFGNKLVTLTGNGKGIKIMRAQIKGCFQENTLLADAIDSKDFNAIINKRLAKSSNDDNEEDWNLIDRLALDGKEEILIESIAYDDDTSENESQNEDTDFFATLENSYQPSGAFILSDGVEKEIAKYVSKNNYHAAIKTALANNLHMEAMCIAMNSQNSNLINLVNKTFFSSYGEEKSLVRFMYSKVNNSLDDLVESLDVSQWKIAANTIVENSNDNIEIRNSYLAKLAAKLSLAGYRQDSIALYLSVNIVNEVSSLWSQEFDALERNMLNKSTNNSLTHTEFLDELIEKLVAISSSLGNDKIKITDDKVISKFLEYIDIACSNGSYAFAQKILSILPEDNEAIRNEKERVAMFLHNTLDNDFLETENEELPELFSKAGIHNSFAKLQSVSSSVDASFQNYSSNSSVTSNSFSAIVSNNANYMQNNQSYHNPAVATPISLNSSNNQSFSHNPYAPSSALQSMSPLTSVKNISGIKRMDSSQSLLSSHTYQSADLSFVSTPVLPLQGLVKPTATILSNNDTFHPNSDSAAPQKPAMTSGQAPRNNLQSNKGWNDLPMNIAEKVTRAKAVQVMPIQPIQSVGSFPLKRAQSNSLYLKSRTSSIASMNGINPPPPKNLSRKPSIINQPKIVTAVSSNPYAPATSAHARTQSNLTGIPINSNNSNNPYAPTSGIEPPQFSNLVPAAPQVLRDNFNGSLVGENIITPASMSMNPYAPSQPDGALQNSFHMNSKNGIPGDNQTQPVAAKQGQEVTAGPPPPSFNRKFSKQSAKDISNTPNSSNVSLMSQYDKSSSEITRGSAVDAVNEFKPVSMDDSKQLAYNGIQPEQEQEIIKYFREELQRVSPLLPQEYSKQLKDCKKRLQILFQHIEKHTLITPLVMSKIYHIVELMKAHNFDEALEIQKDILQNHSEEAGNWLTGVKRIVAISKATT</sequence>
<evidence type="ECO:0000313" key="18">
    <source>
        <dbReference type="Proteomes" id="UP000005666"/>
    </source>
</evidence>
<dbReference type="InterPro" id="IPR021614">
    <property type="entry name" value="Sec31"/>
</dbReference>
<feature type="compositionally biased region" description="Polar residues" evidence="15">
    <location>
        <begin position="932"/>
        <end position="964"/>
    </location>
</feature>
<proteinExistence type="inferred from homology"/>
<keyword evidence="12" id="KW-0472">Membrane</keyword>
<dbReference type="InterPro" id="IPR040251">
    <property type="entry name" value="SEC31-like"/>
</dbReference>
<dbReference type="STRING" id="1071381.G8BS07"/>
<comment type="subcellular location">
    <subcellularLocation>
        <location evidence="1">Cytoplasmic vesicle</location>
        <location evidence="1">COPII-coated vesicle membrane</location>
        <topology evidence="1">Peripheral membrane protein</topology>
        <orientation evidence="1">Cytoplasmic side</orientation>
    </subcellularLocation>
    <subcellularLocation>
        <location evidence="2">Endoplasmic reticulum membrane</location>
        <topology evidence="2">Peripheral membrane protein</topology>
        <orientation evidence="2">Cytoplasmic side</orientation>
    </subcellularLocation>
</comment>
<feature type="compositionally biased region" description="Polar residues" evidence="15">
    <location>
        <begin position="1177"/>
        <end position="1196"/>
    </location>
</feature>
<evidence type="ECO:0000256" key="2">
    <source>
        <dbReference type="ARBA" id="ARBA00004397"/>
    </source>
</evidence>
<feature type="region of interest" description="Disordered" evidence="15">
    <location>
        <begin position="1128"/>
        <end position="1196"/>
    </location>
</feature>
<dbReference type="eggNOG" id="KOG0307">
    <property type="taxonomic scope" value="Eukaryota"/>
</dbReference>
<evidence type="ECO:0000256" key="9">
    <source>
        <dbReference type="ARBA" id="ARBA00022824"/>
    </source>
</evidence>
<feature type="region of interest" description="Disordered" evidence="15">
    <location>
        <begin position="932"/>
        <end position="966"/>
    </location>
</feature>
<dbReference type="SUPFAM" id="SSF50978">
    <property type="entry name" value="WD40 repeat-like"/>
    <property type="match status" value="1"/>
</dbReference>
<dbReference type="Gene3D" id="6.10.140.1600">
    <property type="match status" value="1"/>
</dbReference>
<comment type="similarity">
    <text evidence="3">Belongs to the WD repeat SEC31 family.</text>
</comment>
<keyword evidence="10" id="KW-0931">ER-Golgi transport</keyword>
<dbReference type="RefSeq" id="XP_003685516.1">
    <property type="nucleotide sequence ID" value="XM_003685468.1"/>
</dbReference>
<evidence type="ECO:0000256" key="4">
    <source>
        <dbReference type="ARBA" id="ARBA00013507"/>
    </source>
</evidence>
<dbReference type="InterPro" id="IPR036322">
    <property type="entry name" value="WD40_repeat_dom_sf"/>
</dbReference>
<organism evidence="17 18">
    <name type="scientific">Tetrapisispora phaffii (strain ATCC 24235 / CBS 4417 / NBRC 1672 / NRRL Y-8282 / UCD 70-5)</name>
    <name type="common">Yeast</name>
    <name type="synonym">Fabospora phaffii</name>
    <dbReference type="NCBI Taxonomy" id="1071381"/>
    <lineage>
        <taxon>Eukaryota</taxon>
        <taxon>Fungi</taxon>
        <taxon>Dikarya</taxon>
        <taxon>Ascomycota</taxon>
        <taxon>Saccharomycotina</taxon>
        <taxon>Saccharomycetes</taxon>
        <taxon>Saccharomycetales</taxon>
        <taxon>Saccharomycetaceae</taxon>
        <taxon>Tetrapisispora</taxon>
    </lineage>
</organism>
<keyword evidence="18" id="KW-1185">Reference proteome</keyword>
<evidence type="ECO:0000256" key="8">
    <source>
        <dbReference type="ARBA" id="ARBA00022737"/>
    </source>
</evidence>
<dbReference type="InterPro" id="IPR015943">
    <property type="entry name" value="WD40/YVTN_repeat-like_dom_sf"/>
</dbReference>
<dbReference type="GO" id="GO:0015031">
    <property type="term" value="P:protein transport"/>
    <property type="evidence" value="ECO:0007669"/>
    <property type="project" value="UniProtKB-KW"/>
</dbReference>
<evidence type="ECO:0000256" key="10">
    <source>
        <dbReference type="ARBA" id="ARBA00022892"/>
    </source>
</evidence>
<evidence type="ECO:0000256" key="3">
    <source>
        <dbReference type="ARBA" id="ARBA00009358"/>
    </source>
</evidence>
<dbReference type="GO" id="GO:0030127">
    <property type="term" value="C:COPII vesicle coat"/>
    <property type="evidence" value="ECO:0007669"/>
    <property type="project" value="TreeGrafter"/>
</dbReference>
<dbReference type="Pfam" id="PF11549">
    <property type="entry name" value="Sec31"/>
    <property type="match status" value="1"/>
</dbReference>
<dbReference type="SMART" id="SM00320">
    <property type="entry name" value="WD40"/>
    <property type="match status" value="5"/>
</dbReference>